<dbReference type="InterPro" id="IPR015421">
    <property type="entry name" value="PyrdxlP-dep_Trfase_major"/>
</dbReference>
<comment type="cofactor">
    <cofactor evidence="1">
        <name>pyridoxal 5'-phosphate</name>
        <dbReference type="ChEBI" id="CHEBI:597326"/>
    </cofactor>
</comment>
<keyword evidence="3" id="KW-0808">Transferase</keyword>
<evidence type="ECO:0000313" key="6">
    <source>
        <dbReference type="Proteomes" id="UP001500621"/>
    </source>
</evidence>
<keyword evidence="6" id="KW-1185">Reference proteome</keyword>
<organism evidence="5 6">
    <name type="scientific">Nocardioides nanhaiensis</name>
    <dbReference type="NCBI Taxonomy" id="1476871"/>
    <lineage>
        <taxon>Bacteria</taxon>
        <taxon>Bacillati</taxon>
        <taxon>Actinomycetota</taxon>
        <taxon>Actinomycetes</taxon>
        <taxon>Propionibacteriales</taxon>
        <taxon>Nocardioidaceae</taxon>
        <taxon>Nocardioides</taxon>
    </lineage>
</organism>
<evidence type="ECO:0000256" key="1">
    <source>
        <dbReference type="ARBA" id="ARBA00001933"/>
    </source>
</evidence>
<dbReference type="PANTHER" id="PTHR42832">
    <property type="entry name" value="AMINO ACID AMINOTRANSFERASE"/>
    <property type="match status" value="1"/>
</dbReference>
<evidence type="ECO:0000313" key="5">
    <source>
        <dbReference type="EMBL" id="GAA4699774.1"/>
    </source>
</evidence>
<evidence type="ECO:0000256" key="2">
    <source>
        <dbReference type="ARBA" id="ARBA00022576"/>
    </source>
</evidence>
<name>A0ABP8X5U5_9ACTN</name>
<dbReference type="NCBIfam" id="TIGR03539">
    <property type="entry name" value="DapC_actino"/>
    <property type="match status" value="1"/>
</dbReference>
<dbReference type="RefSeq" id="WP_345273205.1">
    <property type="nucleotide sequence ID" value="NZ_BAABIM010000006.1"/>
</dbReference>
<evidence type="ECO:0000259" key="4">
    <source>
        <dbReference type="Pfam" id="PF00155"/>
    </source>
</evidence>
<dbReference type="InterPro" id="IPR019880">
    <property type="entry name" value="OxyQ"/>
</dbReference>
<gene>
    <name evidence="5" type="ORF">GCM10023226_43260</name>
</gene>
<sequence length="378" mass="40373">MSDGAPAAPARRPAGARVSTRLPDFPWDRLTSYAATARAHTDGIVDLSVGTPVDPTPEVVQRAMADAVDSPGYPTTIGRVETREAVLRWLERRLGVTGLGLDQVLPVIGSKELIGALPLHLGLGEGDLIAYPELAYPTYEVGAALVGARAVATDSLTALGPEVPALLWLNSPSNPTGRVLPPDHLRKVVEWCRERGTLLVSDECYVECAWEAAPTSVLHPSISGGSTEGLLAVHSLSKRSNLAGYRCAFVAGDATVLAELLAVRKNLGLQMPGPQQLAMIAALDDDDHVAEQHTRYADRRAMLRSALLGAGFRIEHSEASLYLWATRDEDCWETVADLAERGILVAPGAFYGEAGRRHVRVAFTATDERVAAAVARLA</sequence>
<dbReference type="InterPro" id="IPR050881">
    <property type="entry name" value="LL-DAP_aminotransferase"/>
</dbReference>
<evidence type="ECO:0000256" key="3">
    <source>
        <dbReference type="ARBA" id="ARBA00022679"/>
    </source>
</evidence>
<dbReference type="Gene3D" id="3.90.1150.10">
    <property type="entry name" value="Aspartate Aminotransferase, domain 1"/>
    <property type="match status" value="1"/>
</dbReference>
<dbReference type="InterPro" id="IPR015424">
    <property type="entry name" value="PyrdxlP-dep_Trfase"/>
</dbReference>
<dbReference type="PANTHER" id="PTHR42832:SF3">
    <property type="entry name" value="L-GLUTAMINE--4-(METHYLSULFANYL)-2-OXOBUTANOATE AMINOTRANSFERASE"/>
    <property type="match status" value="1"/>
</dbReference>
<dbReference type="SUPFAM" id="SSF53383">
    <property type="entry name" value="PLP-dependent transferases"/>
    <property type="match status" value="1"/>
</dbReference>
<dbReference type="Pfam" id="PF00155">
    <property type="entry name" value="Aminotran_1_2"/>
    <property type="match status" value="1"/>
</dbReference>
<feature type="domain" description="Aminotransferase class I/classII large" evidence="4">
    <location>
        <begin position="44"/>
        <end position="377"/>
    </location>
</feature>
<keyword evidence="2 5" id="KW-0032">Aminotransferase</keyword>
<proteinExistence type="predicted"/>
<protein>
    <submittedName>
        <fullName evidence="5">Bifunctional succinyldiaminopimelate transaminase/glutamate-prephenate aminotransferase</fullName>
    </submittedName>
</protein>
<dbReference type="CDD" id="cd00609">
    <property type="entry name" value="AAT_like"/>
    <property type="match status" value="1"/>
</dbReference>
<dbReference type="Gene3D" id="3.40.640.10">
    <property type="entry name" value="Type I PLP-dependent aspartate aminotransferase-like (Major domain)"/>
    <property type="match status" value="1"/>
</dbReference>
<dbReference type="EMBL" id="BAABIM010000006">
    <property type="protein sequence ID" value="GAA4699774.1"/>
    <property type="molecule type" value="Genomic_DNA"/>
</dbReference>
<reference evidence="6" key="1">
    <citation type="journal article" date="2019" name="Int. J. Syst. Evol. Microbiol.">
        <title>The Global Catalogue of Microorganisms (GCM) 10K type strain sequencing project: providing services to taxonomists for standard genome sequencing and annotation.</title>
        <authorList>
            <consortium name="The Broad Institute Genomics Platform"/>
            <consortium name="The Broad Institute Genome Sequencing Center for Infectious Disease"/>
            <person name="Wu L."/>
            <person name="Ma J."/>
        </authorList>
    </citation>
    <scope>NUCLEOTIDE SEQUENCE [LARGE SCALE GENOMIC DNA]</scope>
    <source>
        <strain evidence="6">JCM 18127</strain>
    </source>
</reference>
<dbReference type="InterPro" id="IPR004839">
    <property type="entry name" value="Aminotransferase_I/II_large"/>
</dbReference>
<dbReference type="Proteomes" id="UP001500621">
    <property type="component" value="Unassembled WGS sequence"/>
</dbReference>
<comment type="caution">
    <text evidence="5">The sequence shown here is derived from an EMBL/GenBank/DDBJ whole genome shotgun (WGS) entry which is preliminary data.</text>
</comment>
<accession>A0ABP8X5U5</accession>
<dbReference type="GO" id="GO:0008483">
    <property type="term" value="F:transaminase activity"/>
    <property type="evidence" value="ECO:0007669"/>
    <property type="project" value="UniProtKB-KW"/>
</dbReference>
<dbReference type="InterPro" id="IPR015422">
    <property type="entry name" value="PyrdxlP-dep_Trfase_small"/>
</dbReference>